<dbReference type="AlphaFoldDB" id="A0AAP0PBM3"/>
<proteinExistence type="predicted"/>
<gene>
    <name evidence="2" type="ORF">Sjap_009322</name>
</gene>
<feature type="compositionally biased region" description="Polar residues" evidence="1">
    <location>
        <begin position="355"/>
        <end position="368"/>
    </location>
</feature>
<accession>A0AAP0PBM3</accession>
<organism evidence="2 3">
    <name type="scientific">Stephania japonica</name>
    <dbReference type="NCBI Taxonomy" id="461633"/>
    <lineage>
        <taxon>Eukaryota</taxon>
        <taxon>Viridiplantae</taxon>
        <taxon>Streptophyta</taxon>
        <taxon>Embryophyta</taxon>
        <taxon>Tracheophyta</taxon>
        <taxon>Spermatophyta</taxon>
        <taxon>Magnoliopsida</taxon>
        <taxon>Ranunculales</taxon>
        <taxon>Menispermaceae</taxon>
        <taxon>Menispermoideae</taxon>
        <taxon>Cissampelideae</taxon>
        <taxon>Stephania</taxon>
    </lineage>
</organism>
<dbReference type="EMBL" id="JBBNAE010000003">
    <property type="protein sequence ID" value="KAK9138728.1"/>
    <property type="molecule type" value="Genomic_DNA"/>
</dbReference>
<evidence type="ECO:0000256" key="1">
    <source>
        <dbReference type="SAM" id="MobiDB-lite"/>
    </source>
</evidence>
<name>A0AAP0PBM3_9MAGN</name>
<evidence type="ECO:0000313" key="3">
    <source>
        <dbReference type="Proteomes" id="UP001417504"/>
    </source>
</evidence>
<feature type="compositionally biased region" description="Basic and acidic residues" evidence="1">
    <location>
        <begin position="344"/>
        <end position="354"/>
    </location>
</feature>
<feature type="region of interest" description="Disordered" evidence="1">
    <location>
        <begin position="23"/>
        <end position="164"/>
    </location>
</feature>
<evidence type="ECO:0000313" key="2">
    <source>
        <dbReference type="EMBL" id="KAK9138728.1"/>
    </source>
</evidence>
<dbReference type="Proteomes" id="UP001417504">
    <property type="component" value="Unassembled WGS sequence"/>
</dbReference>
<feature type="compositionally biased region" description="Basic residues" evidence="1">
    <location>
        <begin position="144"/>
        <end position="155"/>
    </location>
</feature>
<keyword evidence="3" id="KW-1185">Reference proteome</keyword>
<sequence length="389" mass="44420">MARSKKPVTWEETSNTVRLCDGCRRRRPQTASYRKSKESARVTDASDVDEVHDETSAINASATVGREIELHKSQVTTAETSSSDSIEEEQDEWQEQEADGEDEGENEDQEKVDEEEEEEGKEEGEDQAEEGEQEESDKVEVRSHGKARGKSKRSSRKMDPYSDIRMDDDNAEIAFYTRTLKFLSIVESYQPDRFLRQMGYIQRIPLPPYKPTQVKRGKSAASYIAKYNFQQEMWERWQDHVLSTRSRGNRATYACEAAPEYIPWFLKISHPTIENPEYCVGGNLDGDDLLDRLRRTVDVVLKWRSLPPSEADMTSAFKMANDVLMHLTGKGVASSATTTSGRNEPARKSEHDSHATQSQFHTNANECGSSKRREHGKLKHKKKRSKTNK</sequence>
<comment type="caution">
    <text evidence="2">The sequence shown here is derived from an EMBL/GenBank/DDBJ whole genome shotgun (WGS) entry which is preliminary data.</text>
</comment>
<feature type="region of interest" description="Disordered" evidence="1">
    <location>
        <begin position="332"/>
        <end position="389"/>
    </location>
</feature>
<feature type="compositionally biased region" description="Basic residues" evidence="1">
    <location>
        <begin position="370"/>
        <end position="389"/>
    </location>
</feature>
<protein>
    <submittedName>
        <fullName evidence="2">Uncharacterized protein</fullName>
    </submittedName>
</protein>
<feature type="compositionally biased region" description="Acidic residues" evidence="1">
    <location>
        <begin position="85"/>
        <end position="135"/>
    </location>
</feature>
<reference evidence="2 3" key="1">
    <citation type="submission" date="2024-01" db="EMBL/GenBank/DDBJ databases">
        <title>Genome assemblies of Stephania.</title>
        <authorList>
            <person name="Yang L."/>
        </authorList>
    </citation>
    <scope>NUCLEOTIDE SEQUENCE [LARGE SCALE GENOMIC DNA]</scope>
    <source>
        <strain evidence="2">QJT</strain>
        <tissue evidence="2">Leaf</tissue>
    </source>
</reference>